<accession>A0A4Z2EW41</accession>
<name>A0A4Z2EW41_9TELE</name>
<gene>
    <name evidence="2" type="ORF">EYF80_057388</name>
</gene>
<dbReference type="EMBL" id="SRLO01002693">
    <property type="protein sequence ID" value="TNN32452.1"/>
    <property type="molecule type" value="Genomic_DNA"/>
</dbReference>
<proteinExistence type="predicted"/>
<keyword evidence="3" id="KW-1185">Reference proteome</keyword>
<evidence type="ECO:0000313" key="3">
    <source>
        <dbReference type="Proteomes" id="UP000314294"/>
    </source>
</evidence>
<sequence>MPTDQSGFNFEGPDDVTRVHHFIRVGEDAHRKSLYSRRRKEGGGADEDHDREP</sequence>
<comment type="caution">
    <text evidence="2">The sequence shown here is derived from an EMBL/GenBank/DDBJ whole genome shotgun (WGS) entry which is preliminary data.</text>
</comment>
<reference evidence="2 3" key="1">
    <citation type="submission" date="2019-03" db="EMBL/GenBank/DDBJ databases">
        <title>First draft genome of Liparis tanakae, snailfish: a comprehensive survey of snailfish specific genes.</title>
        <authorList>
            <person name="Kim W."/>
            <person name="Song I."/>
            <person name="Jeong J.-H."/>
            <person name="Kim D."/>
            <person name="Kim S."/>
            <person name="Ryu S."/>
            <person name="Song J.Y."/>
            <person name="Lee S.K."/>
        </authorList>
    </citation>
    <scope>NUCLEOTIDE SEQUENCE [LARGE SCALE GENOMIC DNA]</scope>
    <source>
        <tissue evidence="2">Muscle</tissue>
    </source>
</reference>
<feature type="region of interest" description="Disordered" evidence="1">
    <location>
        <begin position="27"/>
        <end position="53"/>
    </location>
</feature>
<evidence type="ECO:0000313" key="2">
    <source>
        <dbReference type="EMBL" id="TNN32452.1"/>
    </source>
</evidence>
<dbReference type="AlphaFoldDB" id="A0A4Z2EW41"/>
<organism evidence="2 3">
    <name type="scientific">Liparis tanakae</name>
    <name type="common">Tanaka's snailfish</name>
    <dbReference type="NCBI Taxonomy" id="230148"/>
    <lineage>
        <taxon>Eukaryota</taxon>
        <taxon>Metazoa</taxon>
        <taxon>Chordata</taxon>
        <taxon>Craniata</taxon>
        <taxon>Vertebrata</taxon>
        <taxon>Euteleostomi</taxon>
        <taxon>Actinopterygii</taxon>
        <taxon>Neopterygii</taxon>
        <taxon>Teleostei</taxon>
        <taxon>Neoteleostei</taxon>
        <taxon>Acanthomorphata</taxon>
        <taxon>Eupercaria</taxon>
        <taxon>Perciformes</taxon>
        <taxon>Cottioidei</taxon>
        <taxon>Cottales</taxon>
        <taxon>Liparidae</taxon>
        <taxon>Liparis</taxon>
    </lineage>
</organism>
<feature type="compositionally biased region" description="Basic and acidic residues" evidence="1">
    <location>
        <begin position="41"/>
        <end position="53"/>
    </location>
</feature>
<protein>
    <submittedName>
        <fullName evidence="2">Uncharacterized protein</fullName>
    </submittedName>
</protein>
<dbReference type="Proteomes" id="UP000314294">
    <property type="component" value="Unassembled WGS sequence"/>
</dbReference>
<evidence type="ECO:0000256" key="1">
    <source>
        <dbReference type="SAM" id="MobiDB-lite"/>
    </source>
</evidence>